<dbReference type="Proteomes" id="UP001617213">
    <property type="component" value="Unassembled WGS sequence"/>
</dbReference>
<proteinExistence type="predicted"/>
<gene>
    <name evidence="1" type="ORF">ACIOWJ_04985</name>
</gene>
<comment type="caution">
    <text evidence="1">The sequence shown here is derived from an EMBL/GenBank/DDBJ whole genome shotgun (WGS) entry which is preliminary data.</text>
</comment>
<keyword evidence="2" id="KW-1185">Reference proteome</keyword>
<protein>
    <recommendedName>
        <fullName evidence="3">AraC family transcriptional regulator</fullName>
    </recommendedName>
</protein>
<dbReference type="RefSeq" id="WP_154949551.1">
    <property type="nucleotide sequence ID" value="NZ_JBIUWZ010000004.1"/>
</dbReference>
<dbReference type="EMBL" id="JBIUWZ010000004">
    <property type="protein sequence ID" value="MFJ2677447.1"/>
    <property type="molecule type" value="Genomic_DNA"/>
</dbReference>
<organism evidence="1 2">
    <name type="scientific">Pseudomonas sivasensis</name>
    <dbReference type="NCBI Taxonomy" id="1880678"/>
    <lineage>
        <taxon>Bacteria</taxon>
        <taxon>Pseudomonadati</taxon>
        <taxon>Pseudomonadota</taxon>
        <taxon>Gammaproteobacteria</taxon>
        <taxon>Pseudomonadales</taxon>
        <taxon>Pseudomonadaceae</taxon>
        <taxon>Pseudomonas</taxon>
    </lineage>
</organism>
<evidence type="ECO:0008006" key="3">
    <source>
        <dbReference type="Google" id="ProtNLM"/>
    </source>
</evidence>
<accession>A0ABW8DV10</accession>
<evidence type="ECO:0000313" key="1">
    <source>
        <dbReference type="EMBL" id="MFJ2677447.1"/>
    </source>
</evidence>
<sequence length="149" mass="16023">MSEAELHKLGFCVLMHSDPVLSDATDQLGTPGLKRAMKVLSVLLGLTPAEVEAGVGAESSLIRAGLLAIGTGHRVSLALSSLLYTSNANLPGLLRYSQGIPLEMFSYEFRLSPPGNLSHEHYSHVKGPLNTAQRYLSKALRQGWVIVLT</sequence>
<evidence type="ECO:0000313" key="2">
    <source>
        <dbReference type="Proteomes" id="UP001617213"/>
    </source>
</evidence>
<reference evidence="1 2" key="1">
    <citation type="submission" date="2024-10" db="EMBL/GenBank/DDBJ databases">
        <title>The Natural Products Discovery Center: Release of the First 8490 Sequenced Strains for Exploring Actinobacteria Biosynthetic Diversity.</title>
        <authorList>
            <person name="Kalkreuter E."/>
            <person name="Kautsar S.A."/>
            <person name="Yang D."/>
            <person name="Bader C.D."/>
            <person name="Teijaro C.N."/>
            <person name="Fluegel L."/>
            <person name="Davis C.M."/>
            <person name="Simpson J.R."/>
            <person name="Lauterbach L."/>
            <person name="Steele A.D."/>
            <person name="Gui C."/>
            <person name="Meng S."/>
            <person name="Li G."/>
            <person name="Viehrig K."/>
            <person name="Ye F."/>
            <person name="Su P."/>
            <person name="Kiefer A.F."/>
            <person name="Nichols A."/>
            <person name="Cepeda A.J."/>
            <person name="Yan W."/>
            <person name="Fan B."/>
            <person name="Jiang Y."/>
            <person name="Adhikari A."/>
            <person name="Zheng C.-J."/>
            <person name="Schuster L."/>
            <person name="Cowan T.M."/>
            <person name="Smanski M.J."/>
            <person name="Chevrette M.G."/>
            <person name="De Carvalho L.P.S."/>
            <person name="Shen B."/>
        </authorList>
    </citation>
    <scope>NUCLEOTIDE SEQUENCE [LARGE SCALE GENOMIC DNA]</scope>
    <source>
        <strain evidence="1 2">NPDC087581</strain>
    </source>
</reference>
<name>A0ABW8DV10_9PSED</name>